<sequence length="777" mass="88206">MSKNKKSTNNGIVRNRSIVEEYVRHSRRALAEKDWAGAREQIDKAISFAGKRNIMLLDLKAKALTEMPEWHQTAYEITQLMIQDEPEDYRGHYRQAKVLQKLHRYDAAVRVMTKACKVGPTRAENDQLYRLLQRYKGDLLEAQHENEKIRASKSAEEKRKIELGKLQAKKAKINFIHMLSPDIIINIAEIGSIDQSNFSIKMSGACKHWRDILTNTTTLWSTLILGKKRILDKTKNCINRTKGNIKEIVIKEDFEISRLTDISQLLKPYLGKVKKLTIIGDAIKFSRQWQGEFKQLEYLKIKYIPQLNQTYEPVDLVYRLLSFDASLLKELDLEGGQYEHIYNHTYDTRLEAINPELEQRPIEDDPPFWTENSRIHLQSVHTLRLKNCYFMAAFPDHTELLCHFPKLMNFEMVNVNWDSTTMLIHPESRAYKWNQVRKPLDVELENLESFSLSGSMRNLGLYEIKVPNLKHLDLWSIHPIGSYSIAPHLDTSGLIDALPNLLSLDIGKCSIDLDLLSPILSKLPSLKFLNVSYCSLDNKFLERLERKGDPKNDVLPNLIALSIAGNSEITSGPLRRFVLSRTPNGLKHLKSSVSIKQSGAFRPSAPAPQSSPFGITRPKDSTPQVIALPSSPSILNVTPGSTNVDSPPNSPLPSIQWLCIDDCALIEPELSDSLRTKVRFVSNLYSTNMVENRVRGKGKYDWRLEYDIGCGTGEAGCHTRKIPGSKDNSQYIYHTCKKAIPEPSSTPGWTRLSQAQPSQSNFGSLGSMISSGSFNGF</sequence>
<dbReference type="Proteomes" id="UP001355207">
    <property type="component" value="Chromosome 1"/>
</dbReference>
<evidence type="ECO:0000313" key="4">
    <source>
        <dbReference type="Proteomes" id="UP001355207"/>
    </source>
</evidence>
<organism evidence="3 4">
    <name type="scientific">Kwoniella dendrophila CBS 6074</name>
    <dbReference type="NCBI Taxonomy" id="1295534"/>
    <lineage>
        <taxon>Eukaryota</taxon>
        <taxon>Fungi</taxon>
        <taxon>Dikarya</taxon>
        <taxon>Basidiomycota</taxon>
        <taxon>Agaricomycotina</taxon>
        <taxon>Tremellomycetes</taxon>
        <taxon>Tremellales</taxon>
        <taxon>Cryptococcaceae</taxon>
        <taxon>Kwoniella</taxon>
    </lineage>
</organism>
<dbReference type="SUPFAM" id="SSF48452">
    <property type="entry name" value="TPR-like"/>
    <property type="match status" value="1"/>
</dbReference>
<dbReference type="Gene3D" id="1.25.40.10">
    <property type="entry name" value="Tetratricopeptide repeat domain"/>
    <property type="match status" value="1"/>
</dbReference>
<proteinExistence type="predicted"/>
<dbReference type="GeneID" id="91091851"/>
<feature type="region of interest" description="Disordered" evidence="2">
    <location>
        <begin position="598"/>
        <end position="622"/>
    </location>
</feature>
<dbReference type="PANTHER" id="PTHR38926">
    <property type="entry name" value="F-BOX DOMAIN CONTAINING PROTEIN, EXPRESSED"/>
    <property type="match status" value="1"/>
</dbReference>
<feature type="coiled-coil region" evidence="1">
    <location>
        <begin position="125"/>
        <end position="159"/>
    </location>
</feature>
<dbReference type="RefSeq" id="XP_066073069.1">
    <property type="nucleotide sequence ID" value="XM_066216972.1"/>
</dbReference>
<evidence type="ECO:0000313" key="3">
    <source>
        <dbReference type="EMBL" id="WWC86306.1"/>
    </source>
</evidence>
<dbReference type="Gene3D" id="3.80.10.10">
    <property type="entry name" value="Ribonuclease Inhibitor"/>
    <property type="match status" value="1"/>
</dbReference>
<dbReference type="InterPro" id="IPR032675">
    <property type="entry name" value="LRR_dom_sf"/>
</dbReference>
<dbReference type="AlphaFoldDB" id="A0AAX4JLL9"/>
<name>A0AAX4JLL9_9TREE</name>
<reference evidence="3 4" key="1">
    <citation type="submission" date="2024-01" db="EMBL/GenBank/DDBJ databases">
        <title>Comparative genomics of Cryptococcus and Kwoniella reveals pathogenesis evolution and contrasting modes of karyotype evolution via chromosome fusion or intercentromeric recombination.</title>
        <authorList>
            <person name="Coelho M.A."/>
            <person name="David-Palma M."/>
            <person name="Shea T."/>
            <person name="Bowers K."/>
            <person name="McGinley-Smith S."/>
            <person name="Mohammad A.W."/>
            <person name="Gnirke A."/>
            <person name="Yurkov A.M."/>
            <person name="Nowrousian M."/>
            <person name="Sun S."/>
            <person name="Cuomo C.A."/>
            <person name="Heitman J."/>
        </authorList>
    </citation>
    <scope>NUCLEOTIDE SEQUENCE [LARGE SCALE GENOMIC DNA]</scope>
    <source>
        <strain evidence="3 4">CBS 6074</strain>
    </source>
</reference>
<keyword evidence="4" id="KW-1185">Reference proteome</keyword>
<gene>
    <name evidence="3" type="ORF">L201_001179</name>
</gene>
<accession>A0AAX4JLL9</accession>
<keyword evidence="1" id="KW-0175">Coiled coil</keyword>
<evidence type="ECO:0008006" key="5">
    <source>
        <dbReference type="Google" id="ProtNLM"/>
    </source>
</evidence>
<dbReference type="InterPro" id="IPR011990">
    <property type="entry name" value="TPR-like_helical_dom_sf"/>
</dbReference>
<dbReference type="PANTHER" id="PTHR38926:SF5">
    <property type="entry name" value="F-BOX AND LEUCINE-RICH REPEAT PROTEIN 6"/>
    <property type="match status" value="1"/>
</dbReference>
<dbReference type="EMBL" id="CP144098">
    <property type="protein sequence ID" value="WWC86306.1"/>
    <property type="molecule type" value="Genomic_DNA"/>
</dbReference>
<dbReference type="SUPFAM" id="SSF52047">
    <property type="entry name" value="RNI-like"/>
    <property type="match status" value="1"/>
</dbReference>
<evidence type="ECO:0000256" key="2">
    <source>
        <dbReference type="SAM" id="MobiDB-lite"/>
    </source>
</evidence>
<protein>
    <recommendedName>
        <fullName evidence="5">F-box domain-containing protein</fullName>
    </recommendedName>
</protein>
<evidence type="ECO:0000256" key="1">
    <source>
        <dbReference type="SAM" id="Coils"/>
    </source>
</evidence>